<keyword evidence="6 11" id="KW-0658">Purine biosynthesis</keyword>
<dbReference type="InterPro" id="IPR016185">
    <property type="entry name" value="PreATP-grasp_dom_sf"/>
</dbReference>
<dbReference type="Gene3D" id="3.30.470.20">
    <property type="entry name" value="ATP-grasp fold, B domain"/>
    <property type="match status" value="1"/>
</dbReference>
<comment type="cofactor">
    <cofactor evidence="1">
        <name>Mn(2+)</name>
        <dbReference type="ChEBI" id="CHEBI:29035"/>
    </cofactor>
</comment>
<sequence length="430" mass="45741">MIGSGGREHALAWKLAQSPRVTKLYVAPGNGGTALDARMVNVAITDPVALAEFALAEKIGLTVVGPEAPLSAGVVDVFRDRGLRIFGPTRAAAQLESSKAFAKDFMQRHRIPTAAYETFTDVAAAHAYVDRMGAPIVIKADGLAAGKGVVVAMSLDEAHQAVDWMLASDGDNRLGVQHNAGADGQAVPRVVIEEFLQGEEASFIVMVDGRHILALATSQDHKRLGDGDTGPNTGGMGAYSPAPVVTPNVHAKVMQDIIRPTVEGMARDGIPFTGFLYAGLMIDPKGQVRTLEFNTRMGDPETQPIMMRLKSDLFEVLLKATDGTLDQVELDWDRRVALGVVLAAAGYPLDPRKGDVIRGLPAASDDCVVFHAGTVPAGGNTVTSGGRVLCVTALGDSVRTAQQRAYQVLQGVQFDGMQYRRDIGHRAIKR</sequence>
<gene>
    <name evidence="11 14" type="primary">purD</name>
    <name evidence="14" type="ORF">CATMQ487_29010</name>
</gene>
<reference evidence="14" key="1">
    <citation type="submission" date="2022-04" db="EMBL/GenBank/DDBJ databases">
        <title>Whole genome sequence of Sphaerotilus sp. FB-5.</title>
        <authorList>
            <person name="Takeda M."/>
            <person name="Narihara S."/>
            <person name="Akimoto M."/>
            <person name="Akimoto R."/>
            <person name="Nishiyashiki S."/>
            <person name="Murakami T."/>
        </authorList>
    </citation>
    <scope>NUCLEOTIDE SEQUENCE</scope>
    <source>
        <strain evidence="14">FB-5</strain>
    </source>
</reference>
<organism evidence="14 15">
    <name type="scientific">Sphaerotilus microaerophilus</name>
    <dbReference type="NCBI Taxonomy" id="2914710"/>
    <lineage>
        <taxon>Bacteria</taxon>
        <taxon>Pseudomonadati</taxon>
        <taxon>Pseudomonadota</taxon>
        <taxon>Betaproteobacteria</taxon>
        <taxon>Burkholderiales</taxon>
        <taxon>Sphaerotilaceae</taxon>
        <taxon>Sphaerotilus</taxon>
    </lineage>
</organism>
<keyword evidence="15" id="KW-1185">Reference proteome</keyword>
<dbReference type="Gene3D" id="3.90.600.10">
    <property type="entry name" value="Phosphoribosylglycinamide synthetase, C-terminal domain"/>
    <property type="match status" value="1"/>
</dbReference>
<protein>
    <recommendedName>
        <fullName evidence="3 11">Phosphoribosylamine--glycine ligase</fullName>
        <ecNumber evidence="3 11">6.3.4.13</ecNumber>
    </recommendedName>
    <alternativeName>
        <fullName evidence="11">GARS</fullName>
    </alternativeName>
    <alternativeName>
        <fullName evidence="9 11">Glycinamide ribonucleotide synthetase</fullName>
    </alternativeName>
    <alternativeName>
        <fullName evidence="10 11">Phosphoribosylglycinamide synthetase</fullName>
    </alternativeName>
</protein>
<evidence type="ECO:0000256" key="6">
    <source>
        <dbReference type="ARBA" id="ARBA00022755"/>
    </source>
</evidence>
<comment type="catalytic activity">
    <reaction evidence="11">
        <text>5-phospho-beta-D-ribosylamine + glycine + ATP = N(1)-(5-phospho-beta-D-ribosyl)glycinamide + ADP + phosphate + H(+)</text>
        <dbReference type="Rhea" id="RHEA:17453"/>
        <dbReference type="ChEBI" id="CHEBI:15378"/>
        <dbReference type="ChEBI" id="CHEBI:30616"/>
        <dbReference type="ChEBI" id="CHEBI:43474"/>
        <dbReference type="ChEBI" id="CHEBI:57305"/>
        <dbReference type="ChEBI" id="CHEBI:58681"/>
        <dbReference type="ChEBI" id="CHEBI:143788"/>
        <dbReference type="ChEBI" id="CHEBI:456216"/>
        <dbReference type="EC" id="6.3.4.13"/>
    </reaction>
</comment>
<dbReference type="NCBIfam" id="TIGR00877">
    <property type="entry name" value="purD"/>
    <property type="match status" value="1"/>
</dbReference>
<dbReference type="InterPro" id="IPR020560">
    <property type="entry name" value="PRibGlycinamide_synth_C-dom"/>
</dbReference>
<evidence type="ECO:0000256" key="2">
    <source>
        <dbReference type="ARBA" id="ARBA00005174"/>
    </source>
</evidence>
<proteinExistence type="inferred from homology"/>
<dbReference type="SMART" id="SM01210">
    <property type="entry name" value="GARS_C"/>
    <property type="match status" value="1"/>
</dbReference>
<dbReference type="InterPro" id="IPR013815">
    <property type="entry name" value="ATP_grasp_subdomain_1"/>
</dbReference>
<dbReference type="SUPFAM" id="SSF51246">
    <property type="entry name" value="Rudiment single hybrid motif"/>
    <property type="match status" value="1"/>
</dbReference>
<dbReference type="SUPFAM" id="SSF56059">
    <property type="entry name" value="Glutathione synthetase ATP-binding domain-like"/>
    <property type="match status" value="1"/>
</dbReference>
<dbReference type="GO" id="GO:0016874">
    <property type="term" value="F:ligase activity"/>
    <property type="evidence" value="ECO:0007669"/>
    <property type="project" value="UniProtKB-KW"/>
</dbReference>
<evidence type="ECO:0000256" key="11">
    <source>
        <dbReference type="HAMAP-Rule" id="MF_00138"/>
    </source>
</evidence>
<name>A0ABM7YN79_9BURK</name>
<dbReference type="InterPro" id="IPR020561">
    <property type="entry name" value="PRibGlycinamid_synth_ATP-grasp"/>
</dbReference>
<dbReference type="InterPro" id="IPR000115">
    <property type="entry name" value="PRibGlycinamide_synth"/>
</dbReference>
<comment type="pathway">
    <text evidence="2 11">Purine metabolism; IMP biosynthesis via de novo pathway; N(1)-(5-phospho-D-ribosyl)glycinamide from 5-phospho-alpha-D-ribose 1-diphosphate: step 2/2.</text>
</comment>
<dbReference type="Proteomes" id="UP001057498">
    <property type="component" value="Chromosome"/>
</dbReference>
<evidence type="ECO:0000259" key="13">
    <source>
        <dbReference type="PROSITE" id="PS50975"/>
    </source>
</evidence>
<dbReference type="PANTHER" id="PTHR43472">
    <property type="entry name" value="PHOSPHORIBOSYLAMINE--GLYCINE LIGASE"/>
    <property type="match status" value="1"/>
</dbReference>
<evidence type="ECO:0000256" key="1">
    <source>
        <dbReference type="ARBA" id="ARBA00001936"/>
    </source>
</evidence>
<keyword evidence="4 11" id="KW-0436">Ligase</keyword>
<dbReference type="Gene3D" id="3.40.50.20">
    <property type="match status" value="1"/>
</dbReference>
<keyword evidence="5 12" id="KW-0547">Nucleotide-binding</keyword>
<evidence type="ECO:0000256" key="9">
    <source>
        <dbReference type="ARBA" id="ARBA00042242"/>
    </source>
</evidence>
<feature type="domain" description="ATP-grasp" evidence="13">
    <location>
        <begin position="103"/>
        <end position="322"/>
    </location>
</feature>
<dbReference type="InterPro" id="IPR020562">
    <property type="entry name" value="PRibGlycinamide_synth_N"/>
</dbReference>
<accession>A0ABM7YN79</accession>
<dbReference type="PROSITE" id="PS50975">
    <property type="entry name" value="ATP_GRASP"/>
    <property type="match status" value="1"/>
</dbReference>
<evidence type="ECO:0000256" key="10">
    <source>
        <dbReference type="ARBA" id="ARBA00042864"/>
    </source>
</evidence>
<dbReference type="SUPFAM" id="SSF52440">
    <property type="entry name" value="PreATP-grasp domain"/>
    <property type="match status" value="1"/>
</dbReference>
<dbReference type="HAMAP" id="MF_00138">
    <property type="entry name" value="GARS"/>
    <property type="match status" value="1"/>
</dbReference>
<evidence type="ECO:0000313" key="14">
    <source>
        <dbReference type="EMBL" id="BDI05931.1"/>
    </source>
</evidence>
<dbReference type="Gene3D" id="3.30.1490.20">
    <property type="entry name" value="ATP-grasp fold, A domain"/>
    <property type="match status" value="1"/>
</dbReference>
<dbReference type="EMBL" id="AP025730">
    <property type="protein sequence ID" value="BDI05931.1"/>
    <property type="molecule type" value="Genomic_DNA"/>
</dbReference>
<evidence type="ECO:0000256" key="3">
    <source>
        <dbReference type="ARBA" id="ARBA00013255"/>
    </source>
</evidence>
<dbReference type="SMART" id="SM01209">
    <property type="entry name" value="GARS_A"/>
    <property type="match status" value="1"/>
</dbReference>
<dbReference type="Pfam" id="PF02843">
    <property type="entry name" value="GARS_C"/>
    <property type="match status" value="1"/>
</dbReference>
<evidence type="ECO:0000256" key="12">
    <source>
        <dbReference type="PROSITE-ProRule" id="PRU00409"/>
    </source>
</evidence>
<dbReference type="InterPro" id="IPR011761">
    <property type="entry name" value="ATP-grasp"/>
</dbReference>
<evidence type="ECO:0000256" key="5">
    <source>
        <dbReference type="ARBA" id="ARBA00022741"/>
    </source>
</evidence>
<evidence type="ECO:0000256" key="7">
    <source>
        <dbReference type="ARBA" id="ARBA00022840"/>
    </source>
</evidence>
<keyword evidence="7 12" id="KW-0067">ATP-binding</keyword>
<evidence type="ECO:0000313" key="15">
    <source>
        <dbReference type="Proteomes" id="UP001057498"/>
    </source>
</evidence>
<dbReference type="EC" id="6.3.4.13" evidence="3 11"/>
<dbReference type="InterPro" id="IPR037123">
    <property type="entry name" value="PRibGlycinamide_synth_C_sf"/>
</dbReference>
<dbReference type="PANTHER" id="PTHR43472:SF1">
    <property type="entry name" value="PHOSPHORIBOSYLAMINE--GLYCINE LIGASE, CHLOROPLASTIC"/>
    <property type="match status" value="1"/>
</dbReference>
<comment type="similarity">
    <text evidence="8 11">Belongs to the GARS family.</text>
</comment>
<evidence type="ECO:0000256" key="4">
    <source>
        <dbReference type="ARBA" id="ARBA00022598"/>
    </source>
</evidence>
<dbReference type="InterPro" id="IPR011054">
    <property type="entry name" value="Rudment_hybrid_motif"/>
</dbReference>
<dbReference type="Pfam" id="PF02844">
    <property type="entry name" value="GARS_N"/>
    <property type="match status" value="1"/>
</dbReference>
<dbReference type="Pfam" id="PF01071">
    <property type="entry name" value="GARS_A"/>
    <property type="match status" value="1"/>
</dbReference>
<evidence type="ECO:0000256" key="8">
    <source>
        <dbReference type="ARBA" id="ARBA00038345"/>
    </source>
</evidence>